<evidence type="ECO:0000256" key="1">
    <source>
        <dbReference type="ARBA" id="ARBA00004418"/>
    </source>
</evidence>
<name>A0A286P4I3_9GAMM</name>
<sequence length="635" mass="71494">MESLIWYAKRLTVMSGADIIHRLRELWTLRRLWREHRHGKRFPNRLDPAAFSFCLSSGRQLPDLPFVFHPGSSETERLLDGAWPALGFRWAWAPEADIWRIAPDTGRFWPRSFFGSVPYRQSNPYGDARVVWEPARLQQLVSLALLARADEHRSREAVALLEAVLDSWVRENPPLTGIHYVSSMECALRLIAACHAVDLARNRLTTPRQTWHNLLALVSSHAPLIAQRPSLHSSAGNHTIAEAAGLVYAGVLFPELPRAPRWLARGLRLLQHEAARQVLPDGGGLEQAFWYQLFVVDLLGLVHALLAHRGQPVPIALADAVRRGRRFLNALALGPDDLPRVGDCDDGYALSRHLRISWNEPVPEENPATFPHAGYTVVRGRGERPVRLIFDHGPLGMPPAHGHAHADALSVHVTVGGRELLIDPNTYTYTGDPDWRRWFRSTAAHNTVRVDGRDQAKQETPFQWSNGSVARLMTSRRDERGRILLLGRHDGYRRLGVAHWRAVAFDGSGHVLIRDYLTGRGCHVAELIWHVGVETSPTETGFLLGGQARLDIACGDVTLHRGEKDPILGWQSPRYGILKTANTIRVRYTGEFPHQFRTALSLNGARTEEMVALDSFLDRLIDQLNVPFLFDLARY</sequence>
<dbReference type="Gene3D" id="1.50.10.100">
    <property type="entry name" value="Chondroitin AC/alginate lyase"/>
    <property type="match status" value="1"/>
</dbReference>
<dbReference type="InterPro" id="IPR008929">
    <property type="entry name" value="Chondroitin_lyas"/>
</dbReference>
<dbReference type="Pfam" id="PF16889">
    <property type="entry name" value="Hepar_II_III_N"/>
    <property type="match status" value="1"/>
</dbReference>
<dbReference type="RefSeq" id="WP_119632529.1">
    <property type="nucleotide sequence ID" value="NZ_AP017928.1"/>
</dbReference>
<dbReference type="PANTHER" id="PTHR39210:SF1">
    <property type="entry name" value="HEPARIN-SULFATE LYASE"/>
    <property type="match status" value="1"/>
</dbReference>
<reference evidence="7 8" key="1">
    <citation type="submission" date="2016-12" db="EMBL/GenBank/DDBJ databases">
        <title>Genome sequencing of Methylocaldum marinum.</title>
        <authorList>
            <person name="Takeuchi M."/>
            <person name="Kamagata Y."/>
            <person name="Hiraoka S."/>
            <person name="Oshima K."/>
            <person name="Hattori M."/>
            <person name="Iwasaki W."/>
        </authorList>
    </citation>
    <scope>NUCLEOTIDE SEQUENCE [LARGE SCALE GENOMIC DNA]</scope>
    <source>
        <strain evidence="7 8">S8</strain>
    </source>
</reference>
<dbReference type="PANTHER" id="PTHR39210">
    <property type="entry name" value="HEPARIN-SULFATE LYASE"/>
    <property type="match status" value="1"/>
</dbReference>
<organism evidence="7 8">
    <name type="scientific">Methylocaldum marinum</name>
    <dbReference type="NCBI Taxonomy" id="1432792"/>
    <lineage>
        <taxon>Bacteria</taxon>
        <taxon>Pseudomonadati</taxon>
        <taxon>Pseudomonadota</taxon>
        <taxon>Gammaproteobacteria</taxon>
        <taxon>Methylococcales</taxon>
        <taxon>Methylococcaceae</taxon>
        <taxon>Methylocaldum</taxon>
    </lineage>
</organism>
<dbReference type="InterPro" id="IPR012480">
    <property type="entry name" value="Hepar_II_III_C"/>
</dbReference>
<feature type="domain" description="Heparinase II/III-like C-terminal" evidence="5">
    <location>
        <begin position="365"/>
        <end position="589"/>
    </location>
</feature>
<protein>
    <submittedName>
        <fullName evidence="7">Uncharacterized protein</fullName>
    </submittedName>
</protein>
<gene>
    <name evidence="7" type="ORF">sS8_5648</name>
</gene>
<feature type="domain" description="Heparin-sulfate lyase N-terminal" evidence="6">
    <location>
        <begin position="133"/>
        <end position="300"/>
    </location>
</feature>
<evidence type="ECO:0000313" key="8">
    <source>
        <dbReference type="Proteomes" id="UP000266313"/>
    </source>
</evidence>
<keyword evidence="8" id="KW-1185">Reference proteome</keyword>
<evidence type="ECO:0000256" key="4">
    <source>
        <dbReference type="ARBA" id="ARBA00023239"/>
    </source>
</evidence>
<dbReference type="Proteomes" id="UP000266313">
    <property type="component" value="Chromosome"/>
</dbReference>
<proteinExistence type="predicted"/>
<comment type="subcellular location">
    <subcellularLocation>
        <location evidence="1">Periplasm</location>
    </subcellularLocation>
</comment>
<dbReference type="InterPro" id="IPR031680">
    <property type="entry name" value="Hepar_II_III_N"/>
</dbReference>
<dbReference type="KEGG" id="mmai:sS8_5648"/>
<dbReference type="Pfam" id="PF07940">
    <property type="entry name" value="Hepar_II_III_C"/>
    <property type="match status" value="1"/>
</dbReference>
<evidence type="ECO:0000256" key="2">
    <source>
        <dbReference type="ARBA" id="ARBA00022729"/>
    </source>
</evidence>
<dbReference type="AlphaFoldDB" id="A0A286P4I3"/>
<evidence type="ECO:0000259" key="6">
    <source>
        <dbReference type="Pfam" id="PF16889"/>
    </source>
</evidence>
<dbReference type="Gene3D" id="2.70.98.70">
    <property type="match status" value="1"/>
</dbReference>
<evidence type="ECO:0000256" key="3">
    <source>
        <dbReference type="ARBA" id="ARBA00022764"/>
    </source>
</evidence>
<dbReference type="EMBL" id="AP017928">
    <property type="protein sequence ID" value="BBA37565.1"/>
    <property type="molecule type" value="Genomic_DNA"/>
</dbReference>
<keyword evidence="3" id="KW-0574">Periplasm</keyword>
<keyword evidence="4" id="KW-0456">Lyase</keyword>
<accession>A0A286P4I3</accession>
<dbReference type="SUPFAM" id="SSF48230">
    <property type="entry name" value="Chondroitin AC/alginate lyase"/>
    <property type="match status" value="1"/>
</dbReference>
<dbReference type="GO" id="GO:0016829">
    <property type="term" value="F:lyase activity"/>
    <property type="evidence" value="ECO:0007669"/>
    <property type="project" value="UniProtKB-KW"/>
</dbReference>
<evidence type="ECO:0000259" key="5">
    <source>
        <dbReference type="Pfam" id="PF07940"/>
    </source>
</evidence>
<dbReference type="GO" id="GO:0042597">
    <property type="term" value="C:periplasmic space"/>
    <property type="evidence" value="ECO:0007669"/>
    <property type="project" value="UniProtKB-SubCell"/>
</dbReference>
<keyword evidence="2" id="KW-0732">Signal</keyword>
<evidence type="ECO:0000313" key="7">
    <source>
        <dbReference type="EMBL" id="BBA37565.1"/>
    </source>
</evidence>
<dbReference type="OrthoDB" id="9763014at2"/>